<comment type="caution">
    <text evidence="2">The sequence shown here is derived from an EMBL/GenBank/DDBJ whole genome shotgun (WGS) entry which is preliminary data.</text>
</comment>
<accession>A0AAV3YY74</accession>
<proteinExistence type="predicted"/>
<reference evidence="2 3" key="1">
    <citation type="journal article" date="2021" name="Elife">
        <title>Chloroplast acquisition without the gene transfer in kleptoplastic sea slugs, Plakobranchus ocellatus.</title>
        <authorList>
            <person name="Maeda T."/>
            <person name="Takahashi S."/>
            <person name="Yoshida T."/>
            <person name="Shimamura S."/>
            <person name="Takaki Y."/>
            <person name="Nagai Y."/>
            <person name="Toyoda A."/>
            <person name="Suzuki Y."/>
            <person name="Arimoto A."/>
            <person name="Ishii H."/>
            <person name="Satoh N."/>
            <person name="Nishiyama T."/>
            <person name="Hasebe M."/>
            <person name="Maruyama T."/>
            <person name="Minagawa J."/>
            <person name="Obokata J."/>
            <person name="Shigenobu S."/>
        </authorList>
    </citation>
    <scope>NUCLEOTIDE SEQUENCE [LARGE SCALE GENOMIC DNA]</scope>
</reference>
<protein>
    <submittedName>
        <fullName evidence="2">Uncharacterized protein</fullName>
    </submittedName>
</protein>
<dbReference type="AlphaFoldDB" id="A0AAV3YY74"/>
<keyword evidence="3" id="KW-1185">Reference proteome</keyword>
<evidence type="ECO:0000256" key="1">
    <source>
        <dbReference type="SAM" id="MobiDB-lite"/>
    </source>
</evidence>
<evidence type="ECO:0000313" key="3">
    <source>
        <dbReference type="Proteomes" id="UP000735302"/>
    </source>
</evidence>
<dbReference type="EMBL" id="BLXT01001848">
    <property type="protein sequence ID" value="GFN88500.1"/>
    <property type="molecule type" value="Genomic_DNA"/>
</dbReference>
<dbReference type="Proteomes" id="UP000735302">
    <property type="component" value="Unassembled WGS sequence"/>
</dbReference>
<name>A0AAV3YY74_9GAST</name>
<gene>
    <name evidence="2" type="ORF">PoB_001500600</name>
</gene>
<organism evidence="2 3">
    <name type="scientific">Plakobranchus ocellatus</name>
    <dbReference type="NCBI Taxonomy" id="259542"/>
    <lineage>
        <taxon>Eukaryota</taxon>
        <taxon>Metazoa</taxon>
        <taxon>Spiralia</taxon>
        <taxon>Lophotrochozoa</taxon>
        <taxon>Mollusca</taxon>
        <taxon>Gastropoda</taxon>
        <taxon>Heterobranchia</taxon>
        <taxon>Euthyneura</taxon>
        <taxon>Panpulmonata</taxon>
        <taxon>Sacoglossa</taxon>
        <taxon>Placobranchoidea</taxon>
        <taxon>Plakobranchidae</taxon>
        <taxon>Plakobranchus</taxon>
    </lineage>
</organism>
<sequence length="953" mass="106974">MITTTTAALTNAAVANTTTATTASAAATTRRKCWPSKYGLKRESPFLEHPVASGRTNGPRNRSKTRSKAFRKLLSFFDTRDSTISNGHQKNYSASAASGNVRSISHYTSRASASIVETSNENKAATLINTINSLPADVMPALIVPQKTRELFSANRRSRSWSHFGRNSPMEELHIQNVGNEEANRNRGSISEELHDDLINNMQNSKNEIDDSVLLDESYFEDEYWLTHTDYYEDTNFERLVPDSSIGLDLSHPLPRRVHMGVSSLMSQSNFTNPRFRKSFKQNTIFTNATRCKHCSLPDDFNQTSLQSSPLFLTLRRNHLEESEYKSSLVDNKLLDTDRALMDDKIMKLSPLHPTVGLNLVFWNNLDESTTQQEEMSLTVFPEKKKNAIGKETSAFCHPIRSESFDAELEPTAKCEAKKSAHLSLCVSTESSSWALNSQSSNNYQVSHVATAKTNTKTERQKELNFPTNGNYSAVQSDTFVKMTIPSTTTDTTNGALTLTSASRIQCTKQNSCSRRKHVETSCYYSCRKALQRKFVSPLCSTEVYVKFYGPQRVLTSLSRTTAKASQPRKTDILPYISLKVSKLSAVQEKSDGLETLNGVLCKRIINHFDKSPRKPQIVSKLLNETFSSNMIATRYTKDDSKNVISNVYAKHNVPNLAESVKFEASAKFGEHIRTELGPGFADQISPKERKNSSVLRSCYSSNSSLCNPCEKNKNEIIRNRFIPGKLIDHDEVRPTLAKIPTPISTSSPEQKKYLHKKATDSLTPILECETVMSTTESCKRLSGAYNINEAQTSINRDTSNSEVTCNARSVKSASRSQKSGARKYLHKITPVPKETNLKTSHERFYRMDINDVIFVIVSWNRNFVYGSQMAMIVLNIGLRQSLHPAAQFYLLIKGAGDETLKRIPDTSSCTIWSEHSTCHGLFLLAIPAEYDYFGITKSWKQSQTISFFVPSR</sequence>
<feature type="region of interest" description="Disordered" evidence="1">
    <location>
        <begin position="45"/>
        <end position="65"/>
    </location>
</feature>
<evidence type="ECO:0000313" key="2">
    <source>
        <dbReference type="EMBL" id="GFN88500.1"/>
    </source>
</evidence>